<feature type="domain" description="Adenylyltransferase AadA C-terminal" evidence="3">
    <location>
        <begin position="176"/>
        <end position="253"/>
    </location>
</feature>
<keyword evidence="5" id="KW-1185">Reference proteome</keyword>
<dbReference type="CDD" id="cd05403">
    <property type="entry name" value="NT_KNTase_like"/>
    <property type="match status" value="1"/>
</dbReference>
<evidence type="ECO:0000259" key="3">
    <source>
        <dbReference type="Pfam" id="PF13427"/>
    </source>
</evidence>
<feature type="domain" description="Polymerase nucleotidyl transferase" evidence="2">
    <location>
        <begin position="21"/>
        <end position="78"/>
    </location>
</feature>
<name>A0ABW6K7C9_9BACI</name>
<dbReference type="Pfam" id="PF13427">
    <property type="entry name" value="AadA_C"/>
    <property type="match status" value="1"/>
</dbReference>
<accession>A0ABW6K7C9</accession>
<dbReference type="Proteomes" id="UP001601059">
    <property type="component" value="Unassembled WGS sequence"/>
</dbReference>
<evidence type="ECO:0000256" key="1">
    <source>
        <dbReference type="ARBA" id="ARBA00022679"/>
    </source>
</evidence>
<reference evidence="4 5" key="1">
    <citation type="submission" date="2024-08" db="EMBL/GenBank/DDBJ databases">
        <title>Two novel Cytobacillus novel species.</title>
        <authorList>
            <person name="Liu G."/>
        </authorList>
    </citation>
    <scope>NUCLEOTIDE SEQUENCE [LARGE SCALE GENOMIC DNA]</scope>
    <source>
        <strain evidence="4 5">FJAT-54145</strain>
    </source>
</reference>
<keyword evidence="4" id="KW-0548">Nucleotidyltransferase</keyword>
<evidence type="ECO:0000313" key="5">
    <source>
        <dbReference type="Proteomes" id="UP001601059"/>
    </source>
</evidence>
<gene>
    <name evidence="4" type="ORF">ACFYKX_05655</name>
</gene>
<dbReference type="SUPFAM" id="SSF81301">
    <property type="entry name" value="Nucleotidyltransferase"/>
    <property type="match status" value="1"/>
</dbReference>
<dbReference type="GO" id="GO:0016779">
    <property type="term" value="F:nucleotidyltransferase activity"/>
    <property type="evidence" value="ECO:0007669"/>
    <property type="project" value="UniProtKB-KW"/>
</dbReference>
<dbReference type="InterPro" id="IPR043519">
    <property type="entry name" value="NT_sf"/>
</dbReference>
<evidence type="ECO:0000259" key="2">
    <source>
        <dbReference type="Pfam" id="PF01909"/>
    </source>
</evidence>
<proteinExistence type="predicted"/>
<dbReference type="InterPro" id="IPR025184">
    <property type="entry name" value="AadA_C"/>
</dbReference>
<dbReference type="EMBL" id="JBIACK010000001">
    <property type="protein sequence ID" value="MFE8700108.1"/>
    <property type="molecule type" value="Genomic_DNA"/>
</dbReference>
<keyword evidence="1" id="KW-0808">Transferase</keyword>
<dbReference type="RefSeq" id="WP_389358878.1">
    <property type="nucleotide sequence ID" value="NZ_JBIACK010000001.1"/>
</dbReference>
<protein>
    <submittedName>
        <fullName evidence="4">Aminoglycoside adenylyltransferase domain-containing protein</fullName>
    </submittedName>
</protein>
<evidence type="ECO:0000313" key="4">
    <source>
        <dbReference type="EMBL" id="MFE8700108.1"/>
    </source>
</evidence>
<dbReference type="Pfam" id="PF01909">
    <property type="entry name" value="NTP_transf_2"/>
    <property type="match status" value="1"/>
</dbReference>
<dbReference type="InterPro" id="IPR002934">
    <property type="entry name" value="Polymerase_NTP_transf_dom"/>
</dbReference>
<organism evidence="4 5">
    <name type="scientific">Cytobacillus spartinae</name>
    <dbReference type="NCBI Taxonomy" id="3299023"/>
    <lineage>
        <taxon>Bacteria</taxon>
        <taxon>Bacillati</taxon>
        <taxon>Bacillota</taxon>
        <taxon>Bacilli</taxon>
        <taxon>Bacillales</taxon>
        <taxon>Bacillaceae</taxon>
        <taxon>Cytobacillus</taxon>
    </lineage>
</organism>
<sequence>MSYPEILRPLLLDYIDLIKDAFLEDVLGVYLYGSIALEGYEDGKSDIDFITVLKKEVDDQQFEKIKNIHSQLISKHERAYKMDGIYVGYKDLGKSNIELETYPFVNEGHVRRGHWDINHVTWWSLKNFAIPLTGIDPNILPFKPKWKDVEDTMQFNLDVYWRGRASRLDTLLEAEDVSDAVLTLCRIHYTLCDQLFIPKVEAGCRYLNDNPTSEWGPLIKEAVRLRTEDKRESLYVDSSTRAKKIVQFIEYMANLYGATNRL</sequence>
<dbReference type="Gene3D" id="3.30.460.10">
    <property type="entry name" value="Beta Polymerase, domain 2"/>
    <property type="match status" value="1"/>
</dbReference>
<comment type="caution">
    <text evidence="4">The sequence shown here is derived from an EMBL/GenBank/DDBJ whole genome shotgun (WGS) entry which is preliminary data.</text>
</comment>